<keyword evidence="1" id="KW-1133">Transmembrane helix</keyword>
<keyword evidence="1" id="KW-0472">Membrane</keyword>
<proteinExistence type="predicted"/>
<reference evidence="2 3" key="1">
    <citation type="submission" date="2014-04" db="EMBL/GenBank/DDBJ databases">
        <authorList>
            <person name="Bishop-Lilly K.A."/>
            <person name="Broomall S.M."/>
            <person name="Chain P.S."/>
            <person name="Chertkov O."/>
            <person name="Coyne S.R."/>
            <person name="Daligault H.E."/>
            <person name="Davenport K.W."/>
            <person name="Erkkila T."/>
            <person name="Frey K.G."/>
            <person name="Gibbons H.S."/>
            <person name="Gu W."/>
            <person name="Jaissle J."/>
            <person name="Johnson S.L."/>
            <person name="Koroleva G.I."/>
            <person name="Ladner J.T."/>
            <person name="Lo C.-C."/>
            <person name="Minogue T.D."/>
            <person name="Munk C."/>
            <person name="Palacios G.F."/>
            <person name="Redden C.L."/>
            <person name="Rosenzweig C.N."/>
            <person name="Scholz M.B."/>
            <person name="Teshima H."/>
            <person name="Xu Y."/>
        </authorList>
    </citation>
    <scope>NUCLEOTIDE SEQUENCE [LARGE SCALE GENOMIC DNA]</scope>
    <source>
        <strain evidence="3">gladioli</strain>
    </source>
</reference>
<dbReference type="AlphaFoldDB" id="A0AAW3F9L6"/>
<sequence length="110" mass="12378">MSRREHPLDRAYQRYVASLGLSDEEHAWLARNFDAIRRLRPVALRQTFQAEAPSDVELSRKTLLLWGVIETLMSRPLQVIAVFALPTLALLAFASHLLFGTPNPFGAVHG</sequence>
<evidence type="ECO:0000313" key="2">
    <source>
        <dbReference type="EMBL" id="KGC20225.1"/>
    </source>
</evidence>
<keyword evidence="1" id="KW-0812">Transmembrane</keyword>
<evidence type="ECO:0000313" key="3">
    <source>
        <dbReference type="Proteomes" id="UP000029590"/>
    </source>
</evidence>
<comment type="caution">
    <text evidence="2">The sequence shown here is derived from an EMBL/GenBank/DDBJ whole genome shotgun (WGS) entry which is preliminary data.</text>
</comment>
<feature type="transmembrane region" description="Helical" evidence="1">
    <location>
        <begin position="79"/>
        <end position="99"/>
    </location>
</feature>
<organism evidence="2 3">
    <name type="scientific">Burkholderia gladioli</name>
    <name type="common">Pseudomonas marginata</name>
    <name type="synonym">Phytomonas marginata</name>
    <dbReference type="NCBI Taxonomy" id="28095"/>
    <lineage>
        <taxon>Bacteria</taxon>
        <taxon>Pseudomonadati</taxon>
        <taxon>Pseudomonadota</taxon>
        <taxon>Betaproteobacteria</taxon>
        <taxon>Burkholderiales</taxon>
        <taxon>Burkholderiaceae</taxon>
        <taxon>Burkholderia</taxon>
    </lineage>
</organism>
<dbReference type="RefSeq" id="WP_155308323.1">
    <property type="nucleotide sequence ID" value="NZ_JAHPMB010000026.1"/>
</dbReference>
<accession>A0AAW3F9L6</accession>
<dbReference type="Proteomes" id="UP000029590">
    <property type="component" value="Unassembled WGS sequence"/>
</dbReference>
<dbReference type="EMBL" id="JPGG01000012">
    <property type="protein sequence ID" value="KGC20225.1"/>
    <property type="molecule type" value="Genomic_DNA"/>
</dbReference>
<evidence type="ECO:0000256" key="1">
    <source>
        <dbReference type="SAM" id="Phobius"/>
    </source>
</evidence>
<protein>
    <submittedName>
        <fullName evidence="2">Uncharacterized protein</fullName>
    </submittedName>
</protein>
<gene>
    <name evidence="2" type="ORF">DM48_7889</name>
</gene>
<name>A0AAW3F9L6_BURGA</name>